<gene>
    <name evidence="2" type="ORF">H5982_02565</name>
</gene>
<dbReference type="Pfam" id="PF13614">
    <property type="entry name" value="AAA_31"/>
    <property type="match status" value="1"/>
</dbReference>
<reference evidence="2 3" key="1">
    <citation type="journal article" date="2021" name="Sci. Rep.">
        <title>The distribution of antibiotic resistance genes in chicken gut microbiota commensals.</title>
        <authorList>
            <person name="Juricova H."/>
            <person name="Matiasovicova J."/>
            <person name="Kubasova T."/>
            <person name="Cejkova D."/>
            <person name="Rychlik I."/>
        </authorList>
    </citation>
    <scope>NUCLEOTIDE SEQUENCE [LARGE SCALE GENOMIC DNA]</scope>
    <source>
        <strain evidence="2 3">An423</strain>
    </source>
</reference>
<protein>
    <submittedName>
        <fullName evidence="2">ParA family protein</fullName>
    </submittedName>
</protein>
<dbReference type="PANTHER" id="PTHR13696">
    <property type="entry name" value="P-LOOP CONTAINING NUCLEOSIDE TRIPHOSPHATE HYDROLASE"/>
    <property type="match status" value="1"/>
</dbReference>
<feature type="domain" description="AAA" evidence="1">
    <location>
        <begin position="3"/>
        <end position="206"/>
    </location>
</feature>
<comment type="caution">
    <text evidence="2">The sequence shown here is derived from an EMBL/GenBank/DDBJ whole genome shotgun (WGS) entry which is preliminary data.</text>
</comment>
<dbReference type="CDD" id="cd02042">
    <property type="entry name" value="ParAB_family"/>
    <property type="match status" value="1"/>
</dbReference>
<dbReference type="RefSeq" id="WP_204684940.1">
    <property type="nucleotide sequence ID" value="NZ_JACJLU010000002.1"/>
</dbReference>
<sequence length="293" mass="33139">MARVINVLSHKGGCGKSETVLNCAYGLAQKGRRVLVIDCDPQSNVTSILLSEAPLKEGETSQFLEEYNKRIESKDRLSAAVEALKTYVELHQTKFDIHHVLEQKCDASQAIQETRYENIDVIPSGTELSMTDYQLKNLALEPYRALRMALAKVQDQYDVILIDNQPFKNALTFNTIASCTHEDDLVIIPMKINRGGLEGTYETIATTMEWLRAEPLPLDFKILATMVNRNKIDQSWIEALKKAFGERMFDSCIRYQAKPVEEASMKKKILLETSKKGVAEDYQNLVNELDALC</sequence>
<dbReference type="PANTHER" id="PTHR13696:SF52">
    <property type="entry name" value="PARA FAMILY PROTEIN CT_582"/>
    <property type="match status" value="1"/>
</dbReference>
<name>A0ABS2FNW1_9FIRM</name>
<dbReference type="Proteomes" id="UP000775500">
    <property type="component" value="Unassembled WGS sequence"/>
</dbReference>
<evidence type="ECO:0000259" key="1">
    <source>
        <dbReference type="Pfam" id="PF13614"/>
    </source>
</evidence>
<proteinExistence type="predicted"/>
<dbReference type="InterPro" id="IPR027417">
    <property type="entry name" value="P-loop_NTPase"/>
</dbReference>
<dbReference type="EMBL" id="JACJLU010000002">
    <property type="protein sequence ID" value="MBM6830991.1"/>
    <property type="molecule type" value="Genomic_DNA"/>
</dbReference>
<accession>A0ABS2FNW1</accession>
<dbReference type="InterPro" id="IPR050678">
    <property type="entry name" value="DNA_Partitioning_ATPase"/>
</dbReference>
<keyword evidence="3" id="KW-1185">Reference proteome</keyword>
<dbReference type="InterPro" id="IPR025669">
    <property type="entry name" value="AAA_dom"/>
</dbReference>
<organism evidence="2 3">
    <name type="scientific">Faecalicoccus acidiformans</name>
    <dbReference type="NCBI Taxonomy" id="915173"/>
    <lineage>
        <taxon>Bacteria</taxon>
        <taxon>Bacillati</taxon>
        <taxon>Bacillota</taxon>
        <taxon>Erysipelotrichia</taxon>
        <taxon>Erysipelotrichales</taxon>
        <taxon>Erysipelotrichaceae</taxon>
        <taxon>Faecalicoccus</taxon>
    </lineage>
</organism>
<dbReference type="Gene3D" id="3.40.50.300">
    <property type="entry name" value="P-loop containing nucleotide triphosphate hydrolases"/>
    <property type="match status" value="1"/>
</dbReference>
<evidence type="ECO:0000313" key="2">
    <source>
        <dbReference type="EMBL" id="MBM6830991.1"/>
    </source>
</evidence>
<evidence type="ECO:0000313" key="3">
    <source>
        <dbReference type="Proteomes" id="UP000775500"/>
    </source>
</evidence>
<dbReference type="SUPFAM" id="SSF52540">
    <property type="entry name" value="P-loop containing nucleoside triphosphate hydrolases"/>
    <property type="match status" value="1"/>
</dbReference>